<feature type="compositionally biased region" description="Pro residues" evidence="1">
    <location>
        <begin position="1"/>
        <end position="10"/>
    </location>
</feature>
<accession>A0A7S1MLH7</accession>
<gene>
    <name evidence="2" type="ORF">NDES1114_LOCUS24576</name>
</gene>
<evidence type="ECO:0000313" key="2">
    <source>
        <dbReference type="EMBL" id="CAD9135003.1"/>
    </source>
</evidence>
<evidence type="ECO:0000256" key="1">
    <source>
        <dbReference type="SAM" id="MobiDB-lite"/>
    </source>
</evidence>
<dbReference type="EMBL" id="HBGF01036691">
    <property type="protein sequence ID" value="CAD9135003.1"/>
    <property type="molecule type" value="Transcribed_RNA"/>
</dbReference>
<dbReference type="AlphaFoldDB" id="A0A7S1MLH7"/>
<protein>
    <submittedName>
        <fullName evidence="2">Uncharacterized protein</fullName>
    </submittedName>
</protein>
<reference evidence="2" key="1">
    <citation type="submission" date="2021-01" db="EMBL/GenBank/DDBJ databases">
        <authorList>
            <person name="Corre E."/>
            <person name="Pelletier E."/>
            <person name="Niang G."/>
            <person name="Scheremetjew M."/>
            <person name="Finn R."/>
            <person name="Kale V."/>
            <person name="Holt S."/>
            <person name="Cochrane G."/>
            <person name="Meng A."/>
            <person name="Brown T."/>
            <person name="Cohen L."/>
        </authorList>
    </citation>
    <scope>NUCLEOTIDE SEQUENCE</scope>
    <source>
        <strain evidence="2">CCAP 1951/1</strain>
    </source>
</reference>
<organism evidence="2">
    <name type="scientific">Neobodo designis</name>
    <name type="common">Flagellated protozoan</name>
    <name type="synonym">Bodo designis</name>
    <dbReference type="NCBI Taxonomy" id="312471"/>
    <lineage>
        <taxon>Eukaryota</taxon>
        <taxon>Discoba</taxon>
        <taxon>Euglenozoa</taxon>
        <taxon>Kinetoplastea</taxon>
        <taxon>Metakinetoplastina</taxon>
        <taxon>Neobodonida</taxon>
        <taxon>Neobodo</taxon>
    </lineage>
</organism>
<name>A0A7S1MLH7_NEODS</name>
<feature type="compositionally biased region" description="Polar residues" evidence="1">
    <location>
        <begin position="57"/>
        <end position="66"/>
    </location>
</feature>
<proteinExistence type="predicted"/>
<sequence>MTPTPPPKPLSEPALHVPAPRHFRSGDLSADAPLVGTESPQDEAITLKRFLSEDTLAPSSINSSAGTPGLLHGNASALSPMSRTPQDDPLLLSPPLMPSGTADEGWRRVLHGMLQRDPQRRTRLPQLRRQLVQLEQRMEEADRLLGRSTLAVSIPPEPL</sequence>
<feature type="region of interest" description="Disordered" evidence="1">
    <location>
        <begin position="1"/>
        <end position="99"/>
    </location>
</feature>